<accession>A0A4R0RGH6</accession>
<sequence>MTIISGSQHLQAQEMRNDITDDQLQDRKVSRFTKELIAYIVTDRWIHAFTRFALLYTDLANHHASSSSQTEVVCFAMFGTPAPDHAVSSALTLASTHDTRHRNAQVSQSSTNTDAHQVDRRCRFGLPGRSKKEDSFDSLDPCTEKHEGTSSRSNLSICTFVARPIDSLNRMSAPVSHAASCFVNSLWYLHARALFALRIWETSVTFAETHSAPFH</sequence>
<evidence type="ECO:0000313" key="3">
    <source>
        <dbReference type="Proteomes" id="UP000292702"/>
    </source>
</evidence>
<proteinExistence type="predicted"/>
<protein>
    <submittedName>
        <fullName evidence="2">Uncharacterized protein</fullName>
    </submittedName>
</protein>
<dbReference type="AlphaFoldDB" id="A0A4R0RGH6"/>
<keyword evidence="3" id="KW-1185">Reference proteome</keyword>
<evidence type="ECO:0000313" key="2">
    <source>
        <dbReference type="EMBL" id="TCD61434.1"/>
    </source>
</evidence>
<comment type="caution">
    <text evidence="2">The sequence shown here is derived from an EMBL/GenBank/DDBJ whole genome shotgun (WGS) entry which is preliminary data.</text>
</comment>
<evidence type="ECO:0000256" key="1">
    <source>
        <dbReference type="SAM" id="MobiDB-lite"/>
    </source>
</evidence>
<feature type="region of interest" description="Disordered" evidence="1">
    <location>
        <begin position="129"/>
        <end position="150"/>
    </location>
</feature>
<name>A0A4R0RGH6_9APHY</name>
<reference evidence="2 3" key="1">
    <citation type="submission" date="2018-11" db="EMBL/GenBank/DDBJ databases">
        <title>Genome assembly of Steccherinum ochraceum LE-BIN_3174, the white-rot fungus of the Steccherinaceae family (The Residual Polyporoid clade, Polyporales, Basidiomycota).</title>
        <authorList>
            <person name="Fedorova T.V."/>
            <person name="Glazunova O.A."/>
            <person name="Landesman E.O."/>
            <person name="Moiseenko K.V."/>
            <person name="Psurtseva N.V."/>
            <person name="Savinova O.S."/>
            <person name="Shakhova N.V."/>
            <person name="Tyazhelova T.V."/>
            <person name="Vasina D.V."/>
        </authorList>
    </citation>
    <scope>NUCLEOTIDE SEQUENCE [LARGE SCALE GENOMIC DNA]</scope>
    <source>
        <strain evidence="2 3">LE-BIN_3174</strain>
    </source>
</reference>
<organism evidence="2 3">
    <name type="scientific">Steccherinum ochraceum</name>
    <dbReference type="NCBI Taxonomy" id="92696"/>
    <lineage>
        <taxon>Eukaryota</taxon>
        <taxon>Fungi</taxon>
        <taxon>Dikarya</taxon>
        <taxon>Basidiomycota</taxon>
        <taxon>Agaricomycotina</taxon>
        <taxon>Agaricomycetes</taxon>
        <taxon>Polyporales</taxon>
        <taxon>Steccherinaceae</taxon>
        <taxon>Steccherinum</taxon>
    </lineage>
</organism>
<gene>
    <name evidence="2" type="ORF">EIP91_008432</name>
</gene>
<dbReference type="Proteomes" id="UP000292702">
    <property type="component" value="Unassembled WGS sequence"/>
</dbReference>
<dbReference type="EMBL" id="RWJN01000467">
    <property type="protein sequence ID" value="TCD61434.1"/>
    <property type="molecule type" value="Genomic_DNA"/>
</dbReference>